<proteinExistence type="predicted"/>
<keyword evidence="2" id="KW-1185">Reference proteome</keyword>
<protein>
    <submittedName>
        <fullName evidence="1">Uncharacterized protein</fullName>
    </submittedName>
</protein>
<dbReference type="EMBL" id="JAGPYM010000043">
    <property type="protein sequence ID" value="KAH6873912.1"/>
    <property type="molecule type" value="Genomic_DNA"/>
</dbReference>
<organism evidence="1 2">
    <name type="scientific">Thelonectria olida</name>
    <dbReference type="NCBI Taxonomy" id="1576542"/>
    <lineage>
        <taxon>Eukaryota</taxon>
        <taxon>Fungi</taxon>
        <taxon>Dikarya</taxon>
        <taxon>Ascomycota</taxon>
        <taxon>Pezizomycotina</taxon>
        <taxon>Sordariomycetes</taxon>
        <taxon>Hypocreomycetidae</taxon>
        <taxon>Hypocreales</taxon>
        <taxon>Nectriaceae</taxon>
        <taxon>Thelonectria</taxon>
    </lineage>
</organism>
<dbReference type="OrthoDB" id="5427059at2759"/>
<accession>A0A9P8VUV1</accession>
<evidence type="ECO:0000313" key="1">
    <source>
        <dbReference type="EMBL" id="KAH6873912.1"/>
    </source>
</evidence>
<reference evidence="1 2" key="1">
    <citation type="journal article" date="2021" name="Nat. Commun.">
        <title>Genetic determinants of endophytism in the Arabidopsis root mycobiome.</title>
        <authorList>
            <person name="Mesny F."/>
            <person name="Miyauchi S."/>
            <person name="Thiergart T."/>
            <person name="Pickel B."/>
            <person name="Atanasova L."/>
            <person name="Karlsson M."/>
            <person name="Huettel B."/>
            <person name="Barry K.W."/>
            <person name="Haridas S."/>
            <person name="Chen C."/>
            <person name="Bauer D."/>
            <person name="Andreopoulos W."/>
            <person name="Pangilinan J."/>
            <person name="LaButti K."/>
            <person name="Riley R."/>
            <person name="Lipzen A."/>
            <person name="Clum A."/>
            <person name="Drula E."/>
            <person name="Henrissat B."/>
            <person name="Kohler A."/>
            <person name="Grigoriev I.V."/>
            <person name="Martin F.M."/>
            <person name="Hacquard S."/>
        </authorList>
    </citation>
    <scope>NUCLEOTIDE SEQUENCE [LARGE SCALE GENOMIC DNA]</scope>
    <source>
        <strain evidence="1 2">MPI-CAGE-CH-0241</strain>
    </source>
</reference>
<name>A0A9P8VUV1_9HYPO</name>
<gene>
    <name evidence="1" type="ORF">B0T10DRAFT_233905</name>
</gene>
<dbReference type="AlphaFoldDB" id="A0A9P8VUV1"/>
<dbReference type="Proteomes" id="UP000777438">
    <property type="component" value="Unassembled WGS sequence"/>
</dbReference>
<comment type="caution">
    <text evidence="1">The sequence shown here is derived from an EMBL/GenBank/DDBJ whole genome shotgun (WGS) entry which is preliminary data.</text>
</comment>
<sequence>MAANEPSSLLLEIPLHIVAHILCQLDSISQLHDAVLSHSIFHAAFQDNTYSTIGSILTNRIPLDILPFALALLKSGRIAKRDTEAGLRLLRQLKTTILDPSIATSSILELSISDAAQISRDYEAVQFLIKDLVEETIPVLNERLEVNHPPDISAQERVRLNRAFFRYQLMCNLLCRRYDLQALDDKITETFFEAFSPWVNAQLACVYGYLERKVGEAFDDVAAHDVGYGELPVYWNEKDNAYLQEFLSCGLPFLGSVIRARSFDERIDLLDLSLFKARSWDCWPCAQLQKMDPDEEHPEIEIMVPTHTRRDDLSQLSQPLDEKHDAAGSGPSQTWLSSHFDNGFMYPMFDDEDRNLWECGYAFWDSNETGEMTRSWEEWKKIRALPRHFQRQFDWPWEEMLQSQKQRADIWLAGGGGYWPRDGFDFGKIQGLKEEDKERLLSRWRAQGGKSQDS</sequence>
<evidence type="ECO:0000313" key="2">
    <source>
        <dbReference type="Proteomes" id="UP000777438"/>
    </source>
</evidence>